<dbReference type="InParanoid" id="A0A0C3NSS3"/>
<feature type="chain" id="PRO_5002176496" evidence="1">
    <location>
        <begin position="25"/>
        <end position="182"/>
    </location>
</feature>
<reference evidence="2 3" key="1">
    <citation type="submission" date="2014-04" db="EMBL/GenBank/DDBJ databases">
        <authorList>
            <consortium name="DOE Joint Genome Institute"/>
            <person name="Kuo A."/>
            <person name="Kohler A."/>
            <person name="Costa M.D."/>
            <person name="Nagy L.G."/>
            <person name="Floudas D."/>
            <person name="Copeland A."/>
            <person name="Barry K.W."/>
            <person name="Cichocki N."/>
            <person name="Veneault-Fourrey C."/>
            <person name="LaButti K."/>
            <person name="Lindquist E.A."/>
            <person name="Lipzen A."/>
            <person name="Lundell T."/>
            <person name="Morin E."/>
            <person name="Murat C."/>
            <person name="Sun H."/>
            <person name="Tunlid A."/>
            <person name="Henrissat B."/>
            <person name="Grigoriev I.V."/>
            <person name="Hibbett D.S."/>
            <person name="Martin F."/>
            <person name="Nordberg H.P."/>
            <person name="Cantor M.N."/>
            <person name="Hua S.X."/>
        </authorList>
    </citation>
    <scope>NUCLEOTIDE SEQUENCE [LARGE SCALE GENOMIC DNA]</scope>
    <source>
        <strain evidence="2 3">Marx 270</strain>
    </source>
</reference>
<accession>A0A0C3NSS3</accession>
<dbReference type="AlphaFoldDB" id="A0A0C3NSS3"/>
<organism evidence="2 3">
    <name type="scientific">Pisolithus tinctorius Marx 270</name>
    <dbReference type="NCBI Taxonomy" id="870435"/>
    <lineage>
        <taxon>Eukaryota</taxon>
        <taxon>Fungi</taxon>
        <taxon>Dikarya</taxon>
        <taxon>Basidiomycota</taxon>
        <taxon>Agaricomycotina</taxon>
        <taxon>Agaricomycetes</taxon>
        <taxon>Agaricomycetidae</taxon>
        <taxon>Boletales</taxon>
        <taxon>Sclerodermatineae</taxon>
        <taxon>Pisolithaceae</taxon>
        <taxon>Pisolithus</taxon>
    </lineage>
</organism>
<evidence type="ECO:0000313" key="2">
    <source>
        <dbReference type="EMBL" id="KIO03925.1"/>
    </source>
</evidence>
<gene>
    <name evidence="2" type="ORF">M404DRAFT_26537</name>
</gene>
<name>A0A0C3NSS3_PISTI</name>
<evidence type="ECO:0000256" key="1">
    <source>
        <dbReference type="SAM" id="SignalP"/>
    </source>
</evidence>
<keyword evidence="3" id="KW-1185">Reference proteome</keyword>
<dbReference type="EMBL" id="KN831973">
    <property type="protein sequence ID" value="KIO03925.1"/>
    <property type="molecule type" value="Genomic_DNA"/>
</dbReference>
<proteinExistence type="predicted"/>
<reference evidence="3" key="2">
    <citation type="submission" date="2015-01" db="EMBL/GenBank/DDBJ databases">
        <title>Evolutionary Origins and Diversification of the Mycorrhizal Mutualists.</title>
        <authorList>
            <consortium name="DOE Joint Genome Institute"/>
            <consortium name="Mycorrhizal Genomics Consortium"/>
            <person name="Kohler A."/>
            <person name="Kuo A."/>
            <person name="Nagy L.G."/>
            <person name="Floudas D."/>
            <person name="Copeland A."/>
            <person name="Barry K.W."/>
            <person name="Cichocki N."/>
            <person name="Veneault-Fourrey C."/>
            <person name="LaButti K."/>
            <person name="Lindquist E.A."/>
            <person name="Lipzen A."/>
            <person name="Lundell T."/>
            <person name="Morin E."/>
            <person name="Murat C."/>
            <person name="Riley R."/>
            <person name="Ohm R."/>
            <person name="Sun H."/>
            <person name="Tunlid A."/>
            <person name="Henrissat B."/>
            <person name="Grigoriev I.V."/>
            <person name="Hibbett D.S."/>
            <person name="Martin F."/>
        </authorList>
    </citation>
    <scope>NUCLEOTIDE SEQUENCE [LARGE SCALE GENOMIC DNA]</scope>
    <source>
        <strain evidence="3">Marx 270</strain>
    </source>
</reference>
<keyword evidence="1" id="KW-0732">Signal</keyword>
<dbReference type="HOGENOM" id="CLU_1482584_0_0_1"/>
<sequence>MHLTGNISNLLLSLWHGMIDHADSDDPEHWPWAVLADEEVWRTHGEAVMCAGFHLPGSYDCKPHNIAKKINTQYKTWEFQLYMFALAPILLYSILPSPFWENYCKLICSFQIMCQSTLTKDKLLDAHALLCSWEHEFELTYYASSSLISTSFALASIKSFIWSPKQYTRVLRAAMPNGLWNA</sequence>
<feature type="signal peptide" evidence="1">
    <location>
        <begin position="1"/>
        <end position="24"/>
    </location>
</feature>
<protein>
    <submittedName>
        <fullName evidence="2">Uncharacterized protein</fullName>
    </submittedName>
</protein>
<evidence type="ECO:0000313" key="3">
    <source>
        <dbReference type="Proteomes" id="UP000054217"/>
    </source>
</evidence>
<dbReference type="Proteomes" id="UP000054217">
    <property type="component" value="Unassembled WGS sequence"/>
</dbReference>
<dbReference type="OrthoDB" id="2669721at2759"/>